<reference evidence="1" key="1">
    <citation type="submission" date="2020-05" db="EMBL/GenBank/DDBJ databases">
        <authorList>
            <person name="Chiriac C."/>
            <person name="Salcher M."/>
            <person name="Ghai R."/>
            <person name="Kavagutti S V."/>
        </authorList>
    </citation>
    <scope>NUCLEOTIDE SEQUENCE</scope>
</reference>
<proteinExistence type="predicted"/>
<gene>
    <name evidence="1" type="ORF">UFOVP1142_2</name>
</gene>
<protein>
    <submittedName>
        <fullName evidence="1">Uncharacterized protein</fullName>
    </submittedName>
</protein>
<sequence>MTPWLCKAGIQLREQIDDWFPDRDRKSDGWVGDSRHSARLSDHNPDIDGCVRAIDIDSDLGTQKGLSLYLADQLRDHAETDKRISYIIHKGKIASPKAGWAWRDYKGINMHDHHIHISFTKKGDQDSTYFQVPLIGGKI</sequence>
<evidence type="ECO:0000313" key="1">
    <source>
        <dbReference type="EMBL" id="CAB4186006.1"/>
    </source>
</evidence>
<dbReference type="EMBL" id="LR797089">
    <property type="protein sequence ID" value="CAB4186006.1"/>
    <property type="molecule type" value="Genomic_DNA"/>
</dbReference>
<organism evidence="1">
    <name type="scientific">uncultured Caudovirales phage</name>
    <dbReference type="NCBI Taxonomy" id="2100421"/>
    <lineage>
        <taxon>Viruses</taxon>
        <taxon>Duplodnaviria</taxon>
        <taxon>Heunggongvirae</taxon>
        <taxon>Uroviricota</taxon>
        <taxon>Caudoviricetes</taxon>
        <taxon>Peduoviridae</taxon>
        <taxon>Maltschvirus</taxon>
        <taxon>Maltschvirus maltsch</taxon>
    </lineage>
</organism>
<accession>A0A6J5QTZ4</accession>
<name>A0A6J5QTZ4_9CAUD</name>